<dbReference type="NCBIfam" id="TIGR02660">
    <property type="entry name" value="nifV_homocitr"/>
    <property type="match status" value="1"/>
</dbReference>
<dbReference type="CDD" id="cd07939">
    <property type="entry name" value="DRE_TIM_NifV"/>
    <property type="match status" value="1"/>
</dbReference>
<keyword evidence="5 7" id="KW-0808">Transferase</keyword>
<accession>A0ABV4BFP1</accession>
<evidence type="ECO:0000256" key="6">
    <source>
        <dbReference type="ARBA" id="ARBA00048019"/>
    </source>
</evidence>
<dbReference type="InterPro" id="IPR002034">
    <property type="entry name" value="AIPM/Hcit_synth_CS"/>
</dbReference>
<comment type="function">
    <text evidence="1 8">This protein is a Fe-Mo-cofactor biosynthetic component.</text>
</comment>
<evidence type="ECO:0000313" key="11">
    <source>
        <dbReference type="Proteomes" id="UP001564408"/>
    </source>
</evidence>
<dbReference type="PROSITE" id="PS50991">
    <property type="entry name" value="PYR_CT"/>
    <property type="match status" value="1"/>
</dbReference>
<dbReference type="Proteomes" id="UP001564408">
    <property type="component" value="Unassembled WGS sequence"/>
</dbReference>
<comment type="similarity">
    <text evidence="2 7">Belongs to the alpha-IPM synthase/homocitrate synthase family.</text>
</comment>
<proteinExistence type="inferred from homology"/>
<feature type="domain" description="Pyruvate carboxyltransferase" evidence="9">
    <location>
        <begin position="8"/>
        <end position="259"/>
    </location>
</feature>
<dbReference type="InterPro" id="IPR013785">
    <property type="entry name" value="Aldolase_TIM"/>
</dbReference>
<evidence type="ECO:0000256" key="8">
    <source>
        <dbReference type="RuleBase" id="RU367143"/>
    </source>
</evidence>
<evidence type="ECO:0000313" key="10">
    <source>
        <dbReference type="EMBL" id="MEY6433087.1"/>
    </source>
</evidence>
<name>A0ABV4BFP1_9GAMM</name>
<evidence type="ECO:0000256" key="2">
    <source>
        <dbReference type="ARBA" id="ARBA00006154"/>
    </source>
</evidence>
<dbReference type="Pfam" id="PF00682">
    <property type="entry name" value="HMGL-like"/>
    <property type="match status" value="1"/>
</dbReference>
<comment type="caution">
    <text evidence="10">The sequence shown here is derived from an EMBL/GenBank/DDBJ whole genome shotgun (WGS) entry which is preliminary data.</text>
</comment>
<dbReference type="GO" id="GO:0004410">
    <property type="term" value="F:homocitrate synthase activity"/>
    <property type="evidence" value="ECO:0007669"/>
    <property type="project" value="UniProtKB-EC"/>
</dbReference>
<comment type="catalytic activity">
    <reaction evidence="6 8">
        <text>acetyl-CoA + 2-oxoglutarate + H2O = (2R)-homocitrate + CoA + H(+)</text>
        <dbReference type="Rhea" id="RHEA:12929"/>
        <dbReference type="ChEBI" id="CHEBI:15377"/>
        <dbReference type="ChEBI" id="CHEBI:15378"/>
        <dbReference type="ChEBI" id="CHEBI:16810"/>
        <dbReference type="ChEBI" id="CHEBI:57287"/>
        <dbReference type="ChEBI" id="CHEBI:57288"/>
        <dbReference type="ChEBI" id="CHEBI:58884"/>
        <dbReference type="EC" id="2.3.3.14"/>
    </reaction>
</comment>
<evidence type="ECO:0000256" key="7">
    <source>
        <dbReference type="RuleBase" id="RU003523"/>
    </source>
</evidence>
<dbReference type="EMBL" id="JBDKXB010000015">
    <property type="protein sequence ID" value="MEY6433087.1"/>
    <property type="molecule type" value="Genomic_DNA"/>
</dbReference>
<dbReference type="InterPro" id="IPR000891">
    <property type="entry name" value="PYR_CT"/>
</dbReference>
<evidence type="ECO:0000256" key="5">
    <source>
        <dbReference type="ARBA" id="ARBA00022679"/>
    </source>
</evidence>
<sequence>MHQNRPIVTINDTTLRDGEQSAGVAFSLGEKLAIAQGLDALGVPELEVGIPAMGDEERESIRAVADLGLRARLMVWSRMRADDLRHCADLGVALIDLSIPVSDQQIAGKLRRDRAWVLRQIEQQVAAAMDLGLEVCVGAEDASRADVEFLWRVAETAQKAGARRLRFADTLGLMEPFGLFERIRELRAIVDLEIEMHAHDDLGLATANSLAAARGGATHINTTVHGLGERAGNAPLEEVVMGLKHLHGIATGVELGGFSALSRLVARASGRPVAWHKSLVGAGAFTHESGIHVDGLIKDPLNYQGVDPSEIGRRHQLVLGKHSGRQGVRRAYADLLQMDLDPAEAERLLPLVRRYVTRTKRPPKAAALKRFLREVRRAPSNHAWSLGRLERPNDPAAVKDETIRHRVAATAPIF</sequence>
<evidence type="ECO:0000256" key="1">
    <source>
        <dbReference type="ARBA" id="ARBA00003050"/>
    </source>
</evidence>
<reference evidence="10 11" key="1">
    <citation type="submission" date="2024-05" db="EMBL/GenBank/DDBJ databases">
        <title>Genome Sequence and Characterization of the New Strain Purple Sulfur Bacterium of Genus Thioalkalicoccus.</title>
        <authorList>
            <person name="Bryantseva I.A."/>
            <person name="Kyndt J.A."/>
            <person name="Imhoff J.F."/>
        </authorList>
    </citation>
    <scope>NUCLEOTIDE SEQUENCE [LARGE SCALE GENOMIC DNA]</scope>
    <source>
        <strain evidence="10 11">Um2</strain>
    </source>
</reference>
<evidence type="ECO:0000259" key="9">
    <source>
        <dbReference type="PROSITE" id="PS50991"/>
    </source>
</evidence>
<dbReference type="PROSITE" id="PS00815">
    <property type="entry name" value="AIPM_HOMOCIT_SYNTH_1"/>
    <property type="match status" value="1"/>
</dbReference>
<dbReference type="InterPro" id="IPR054691">
    <property type="entry name" value="LeuA/HCS_post-cat"/>
</dbReference>
<dbReference type="SUPFAM" id="SSF51569">
    <property type="entry name" value="Aldolase"/>
    <property type="match status" value="1"/>
</dbReference>
<dbReference type="InterPro" id="IPR013477">
    <property type="entry name" value="NifV/FrbC"/>
</dbReference>
<keyword evidence="8" id="KW-0535">Nitrogen fixation</keyword>
<keyword evidence="10" id="KW-0012">Acyltransferase</keyword>
<gene>
    <name evidence="10" type="primary">nifV</name>
    <name evidence="10" type="ORF">ABC977_11795</name>
</gene>
<dbReference type="Gene3D" id="1.10.238.260">
    <property type="match status" value="1"/>
</dbReference>
<protein>
    <recommendedName>
        <fullName evidence="4 8">Homocitrate synthase</fullName>
        <ecNumber evidence="3 8">2.3.3.14</ecNumber>
    </recommendedName>
</protein>
<dbReference type="PROSITE" id="PS00816">
    <property type="entry name" value="AIPM_HOMOCIT_SYNTH_2"/>
    <property type="match status" value="1"/>
</dbReference>
<dbReference type="Pfam" id="PF22617">
    <property type="entry name" value="HCS_D2"/>
    <property type="match status" value="1"/>
</dbReference>
<keyword evidence="11" id="KW-1185">Reference proteome</keyword>
<dbReference type="PANTHER" id="PTHR42880">
    <property type="entry name" value="HOMOCITRATE SYNTHASE"/>
    <property type="match status" value="1"/>
</dbReference>
<evidence type="ECO:0000256" key="4">
    <source>
        <dbReference type="ARBA" id="ARBA00020735"/>
    </source>
</evidence>
<dbReference type="Gene3D" id="3.20.20.70">
    <property type="entry name" value="Aldolase class I"/>
    <property type="match status" value="1"/>
</dbReference>
<dbReference type="EC" id="2.3.3.14" evidence="3 8"/>
<organism evidence="10 11">
    <name type="scientific">Thioalkalicoccus limnaeus</name>
    <dbReference type="NCBI Taxonomy" id="120681"/>
    <lineage>
        <taxon>Bacteria</taxon>
        <taxon>Pseudomonadati</taxon>
        <taxon>Pseudomonadota</taxon>
        <taxon>Gammaproteobacteria</taxon>
        <taxon>Chromatiales</taxon>
        <taxon>Chromatiaceae</taxon>
        <taxon>Thioalkalicoccus</taxon>
    </lineage>
</organism>
<dbReference type="RefSeq" id="WP_369667471.1">
    <property type="nucleotide sequence ID" value="NZ_JBDKXB010000015.1"/>
</dbReference>
<dbReference type="PANTHER" id="PTHR42880:SF1">
    <property type="entry name" value="ISOPROPYLMALATE_HOMOCITRATE_CITRAMALATE SYNTHASE FAMILY PROTEIN"/>
    <property type="match status" value="1"/>
</dbReference>
<evidence type="ECO:0000256" key="3">
    <source>
        <dbReference type="ARBA" id="ARBA00012974"/>
    </source>
</evidence>